<reference evidence="2" key="2">
    <citation type="submission" date="2020-09" db="EMBL/GenBank/DDBJ databases">
        <authorList>
            <person name="Sun Q."/>
            <person name="Ohkuma M."/>
        </authorList>
    </citation>
    <scope>NUCLEOTIDE SEQUENCE</scope>
    <source>
        <strain evidence="2">JCM 4633</strain>
    </source>
</reference>
<feature type="region of interest" description="Disordered" evidence="1">
    <location>
        <begin position="1"/>
        <end position="29"/>
    </location>
</feature>
<accession>A0A918TDZ9</accession>
<comment type="caution">
    <text evidence="2">The sequence shown here is derived from an EMBL/GenBank/DDBJ whole genome shotgun (WGS) entry which is preliminary data.</text>
</comment>
<sequence length="70" mass="7128">MEGPARLVDRVAAPDGPRGKRAAGLPGGEGVELYAGSKDAGSHPREVAPVDGVFPARVVEAVAVPCHNSR</sequence>
<evidence type="ECO:0000313" key="3">
    <source>
        <dbReference type="Proteomes" id="UP000646244"/>
    </source>
</evidence>
<proteinExistence type="predicted"/>
<name>A0A918TDZ9_STRCJ</name>
<organism evidence="2 3">
    <name type="scientific">Streptomyces cinnamoneus</name>
    <name type="common">Streptoverticillium cinnamoneum</name>
    <dbReference type="NCBI Taxonomy" id="53446"/>
    <lineage>
        <taxon>Bacteria</taxon>
        <taxon>Bacillati</taxon>
        <taxon>Actinomycetota</taxon>
        <taxon>Actinomycetes</taxon>
        <taxon>Kitasatosporales</taxon>
        <taxon>Streptomycetaceae</taxon>
        <taxon>Streptomyces</taxon>
        <taxon>Streptomyces cinnamoneus group</taxon>
    </lineage>
</organism>
<gene>
    <name evidence="2" type="ORF">GCM10010507_19390</name>
</gene>
<reference evidence="2" key="1">
    <citation type="journal article" date="2014" name="Int. J. Syst. Evol. Microbiol.">
        <title>Complete genome sequence of Corynebacterium casei LMG S-19264T (=DSM 44701T), isolated from a smear-ripened cheese.</title>
        <authorList>
            <consortium name="US DOE Joint Genome Institute (JGI-PGF)"/>
            <person name="Walter F."/>
            <person name="Albersmeier A."/>
            <person name="Kalinowski J."/>
            <person name="Ruckert C."/>
        </authorList>
    </citation>
    <scope>NUCLEOTIDE SEQUENCE</scope>
    <source>
        <strain evidence="2">JCM 4633</strain>
    </source>
</reference>
<evidence type="ECO:0000313" key="2">
    <source>
        <dbReference type="EMBL" id="GHC44483.1"/>
    </source>
</evidence>
<dbReference type="Proteomes" id="UP000646244">
    <property type="component" value="Unassembled WGS sequence"/>
</dbReference>
<protein>
    <submittedName>
        <fullName evidence="2">Uncharacterized protein</fullName>
    </submittedName>
</protein>
<evidence type="ECO:0000256" key="1">
    <source>
        <dbReference type="SAM" id="MobiDB-lite"/>
    </source>
</evidence>
<dbReference type="AlphaFoldDB" id="A0A918TDZ9"/>
<dbReference type="EMBL" id="BMVB01000005">
    <property type="protein sequence ID" value="GHC44483.1"/>
    <property type="molecule type" value="Genomic_DNA"/>
</dbReference>